<dbReference type="InterPro" id="IPR026444">
    <property type="entry name" value="Secre_tail"/>
</dbReference>
<dbReference type="Pfam" id="PF07691">
    <property type="entry name" value="PA14"/>
    <property type="match status" value="2"/>
</dbReference>
<dbReference type="SUPFAM" id="SSF56988">
    <property type="entry name" value="Anthrax protective antigen"/>
    <property type="match status" value="2"/>
</dbReference>
<reference evidence="3 4" key="1">
    <citation type="submission" date="2021-05" db="EMBL/GenBank/DDBJ databases">
        <title>A Polyphasic approach of four new species of the genus Ohtaekwangia: Ohtaekwangia histidinii sp. nov., Ohtaekwangia cretensis sp. nov., Ohtaekwangia indiensis sp. nov., Ohtaekwangia reichenbachii sp. nov. from diverse environment.</title>
        <authorList>
            <person name="Octaviana S."/>
        </authorList>
    </citation>
    <scope>NUCLEOTIDE SEQUENCE [LARGE SCALE GENOMIC DNA]</scope>
    <source>
        <strain evidence="3 4">PWU4</strain>
    </source>
</reference>
<dbReference type="PANTHER" id="PTHR46769">
    <property type="entry name" value="POLYCYSTIC KIDNEY AND HEPATIC DISEASE 1 (AUTOSOMAL RECESSIVE)-LIKE 1"/>
    <property type="match status" value="1"/>
</dbReference>
<sequence length="981" mass="107910">MKQQLQATPIFNCVNARGMYNGLYIFLLMICGTVYSQPAMVATISSGSENFVYVSGSLYYSDNTNLYKGSATSAPTLVTNTGESIIRIYDFVLGGNFFFTTKTGSGGERLWRSDGTAANTVQVTAATQITPLLVYNSQLFLRVNSSATGVELWKVDGAYNASIVKDINPGSASGFSGSLITHDGLLYFFGNAGAGTDLWKSNGTTAGTVLSADLDDTEVYNSSGFGGLTSYNDTLYFTRNYEDPYWGERTAELWKSDGTTAGTSVLVTYPNGGFYNYLRNFHVFQGKLYFFHGIGDPAYVWFSVTDGTAEGTKHLELVTIDGDLLQSVDAESYILYYSHSQSFTNPIRKFDGTTTTTVHEFSMYHSASTLDMVDLTYTEGRAFFLDYVDEYPWPQSASQLFQADLATGVTRPVQEIYNTSLYNAYNITAANGSIFFTREVSGETTLWYYDPSGSPPSCEGTGNILQEIWVNAPGSDVRAFDFTTTPTGGTRSFTSFETTQYYANNYASRMRGTICVPQSGLYTFWISSDDQSELYLSTDPYEENKRLIAWVYGYTQFRNYDKYPSQKSAQIYLEADRKYYIEARHKEANGNDFVSVGWQLPDGTMQRPIPGNRLSAVTTPPNQAPTIAIISPQQDQTFPPSSSVTIEAGVHDPDGVANVVFTHVYTNGGATIANFTAPPYVFQWNNLAPGTYQVRVTARDNWGKESTKDVFFTIQNEACAGTGTIVREIWRNIPGTSVSSIPVNSPPSNTVTLTSLATPNYYANDYGSRIRGYVCAPATGLYTFWISGDDNSELWLSTDDNPANKRLIAYVNGATRVNQWGKYMSQAGDVDLIQGGRYYIEVLHKEANGADHVEVGWDLPDGTMERPIPGNRLIPFEDPSTSAAWFAGVEEVFSADEETTFTVYPNPAVSGKQIALRLPFATEGAVDVDIKSITGVSVQRELLSSAGGEVLIDLKPSIATGMYLIRVANEKGNWSTKLQVK</sequence>
<comment type="caution">
    <text evidence="3">The sequence shown here is derived from an EMBL/GenBank/DDBJ whole genome shotgun (WGS) entry which is preliminary data.</text>
</comment>
<name>A0AAP2GIH8_9BACT</name>
<dbReference type="InterPro" id="IPR013783">
    <property type="entry name" value="Ig-like_fold"/>
</dbReference>
<evidence type="ECO:0000313" key="3">
    <source>
        <dbReference type="EMBL" id="MBT1697059.1"/>
    </source>
</evidence>
<feature type="domain" description="PA14" evidence="2">
    <location>
        <begin position="459"/>
        <end position="613"/>
    </location>
</feature>
<dbReference type="NCBIfam" id="TIGR04183">
    <property type="entry name" value="Por_Secre_tail"/>
    <property type="match status" value="1"/>
</dbReference>
<dbReference type="InterPro" id="IPR037524">
    <property type="entry name" value="PA14/GLEYA"/>
</dbReference>
<feature type="domain" description="PA14" evidence="2">
    <location>
        <begin position="720"/>
        <end position="872"/>
    </location>
</feature>
<accession>A0AAP2GIH8</accession>
<proteinExistence type="predicted"/>
<dbReference type="PANTHER" id="PTHR46769:SF2">
    <property type="entry name" value="FIBROCYSTIN-L ISOFORM 2 PRECURSOR-RELATED"/>
    <property type="match status" value="1"/>
</dbReference>
<dbReference type="InterPro" id="IPR011658">
    <property type="entry name" value="PA14_dom"/>
</dbReference>
<organism evidence="3 4">
    <name type="scientific">Chryseosolibacter histidini</name>
    <dbReference type="NCBI Taxonomy" id="2782349"/>
    <lineage>
        <taxon>Bacteria</taxon>
        <taxon>Pseudomonadati</taxon>
        <taxon>Bacteroidota</taxon>
        <taxon>Cytophagia</taxon>
        <taxon>Cytophagales</taxon>
        <taxon>Chryseotaleaceae</taxon>
        <taxon>Chryseosolibacter</taxon>
    </lineage>
</organism>
<dbReference type="Gene3D" id="2.60.120.1560">
    <property type="match status" value="2"/>
</dbReference>
<evidence type="ECO:0000259" key="2">
    <source>
        <dbReference type="PROSITE" id="PS51820"/>
    </source>
</evidence>
<protein>
    <submittedName>
        <fullName evidence="3">T9SS type A sorting domain-containing protein</fullName>
    </submittedName>
</protein>
<dbReference type="InterPro" id="IPR052387">
    <property type="entry name" value="Fibrocystin"/>
</dbReference>
<evidence type="ECO:0000313" key="4">
    <source>
        <dbReference type="Proteomes" id="UP001319200"/>
    </source>
</evidence>
<dbReference type="PROSITE" id="PS51820">
    <property type="entry name" value="PA14"/>
    <property type="match status" value="2"/>
</dbReference>
<dbReference type="Proteomes" id="UP001319200">
    <property type="component" value="Unassembled WGS sequence"/>
</dbReference>
<dbReference type="Gene3D" id="2.60.40.10">
    <property type="entry name" value="Immunoglobulins"/>
    <property type="match status" value="1"/>
</dbReference>
<dbReference type="SMART" id="SM00758">
    <property type="entry name" value="PA14"/>
    <property type="match status" value="2"/>
</dbReference>
<dbReference type="AlphaFoldDB" id="A0AAP2GIH8"/>
<gene>
    <name evidence="3" type="ORF">KK083_09250</name>
</gene>
<keyword evidence="4" id="KW-1185">Reference proteome</keyword>
<evidence type="ECO:0000256" key="1">
    <source>
        <dbReference type="ARBA" id="ARBA00022729"/>
    </source>
</evidence>
<dbReference type="EMBL" id="JAHESF010000007">
    <property type="protein sequence ID" value="MBT1697059.1"/>
    <property type="molecule type" value="Genomic_DNA"/>
</dbReference>
<dbReference type="Pfam" id="PF17957">
    <property type="entry name" value="Big_7"/>
    <property type="match status" value="1"/>
</dbReference>
<keyword evidence="1" id="KW-0732">Signal</keyword>